<evidence type="ECO:0000313" key="2">
    <source>
        <dbReference type="EMBL" id="VUZ56919.1"/>
    </source>
</evidence>
<accession>A0A564ZC14</accession>
<dbReference type="Proteomes" id="UP000321570">
    <property type="component" value="Unassembled WGS sequence"/>
</dbReference>
<sequence length="149" mass="17301">MYTPNKEHIRHIVLLEFHKGNTTSSVAKTLEDTNGSDVVNEKACRRWFSAGGFKNDDFSLKGEPRTGCSKNSILSNWKLPLMKIQPPLLEKHILPGMERLGWESLKGWPMGPTRFVRNKQATAPFLDRNITYSNEKWWVLYNNVKRKRQ</sequence>
<keyword evidence="3" id="KW-1185">Reference proteome</keyword>
<reference evidence="2 3" key="1">
    <citation type="submission" date="2019-07" db="EMBL/GenBank/DDBJ databases">
        <authorList>
            <person name="Jastrzebski P J."/>
            <person name="Paukszto L."/>
            <person name="Jastrzebski P J."/>
        </authorList>
    </citation>
    <scope>NUCLEOTIDE SEQUENCE [LARGE SCALE GENOMIC DNA]</scope>
    <source>
        <strain evidence="2 3">WMS-il1</strain>
    </source>
</reference>
<organism evidence="2 3">
    <name type="scientific">Hymenolepis diminuta</name>
    <name type="common">Rat tapeworm</name>
    <dbReference type="NCBI Taxonomy" id="6216"/>
    <lineage>
        <taxon>Eukaryota</taxon>
        <taxon>Metazoa</taxon>
        <taxon>Spiralia</taxon>
        <taxon>Lophotrochozoa</taxon>
        <taxon>Platyhelminthes</taxon>
        <taxon>Cestoda</taxon>
        <taxon>Eucestoda</taxon>
        <taxon>Cyclophyllidea</taxon>
        <taxon>Hymenolepididae</taxon>
        <taxon>Hymenolepis</taxon>
    </lineage>
</organism>
<dbReference type="InterPro" id="IPR041426">
    <property type="entry name" value="Mos1_HTH"/>
</dbReference>
<evidence type="ECO:0000313" key="3">
    <source>
        <dbReference type="Proteomes" id="UP000321570"/>
    </source>
</evidence>
<dbReference type="EMBL" id="CABIJS010000708">
    <property type="protein sequence ID" value="VUZ56919.1"/>
    <property type="molecule type" value="Genomic_DNA"/>
</dbReference>
<evidence type="ECO:0000259" key="1">
    <source>
        <dbReference type="Pfam" id="PF17906"/>
    </source>
</evidence>
<gene>
    <name evidence="2" type="ORF">WMSIL1_LOCUS14333</name>
</gene>
<feature type="domain" description="Mos1 transposase HTH" evidence="1">
    <location>
        <begin position="6"/>
        <end position="49"/>
    </location>
</feature>
<proteinExistence type="predicted"/>
<dbReference type="Pfam" id="PF17906">
    <property type="entry name" value="HTH_48"/>
    <property type="match status" value="1"/>
</dbReference>
<protein>
    <recommendedName>
        <fullName evidence="1">Mos1 transposase HTH domain-containing protein</fullName>
    </recommendedName>
</protein>
<name>A0A564ZC14_HYMDI</name>
<dbReference type="AlphaFoldDB" id="A0A564ZC14"/>
<dbReference type="Gene3D" id="1.10.10.1450">
    <property type="match status" value="1"/>
</dbReference>